<name>A0ABS1JD79_9BACL</name>
<organism evidence="1 2">
    <name type="scientific">Tumebacillus amylolyticus</name>
    <dbReference type="NCBI Taxonomy" id="2801339"/>
    <lineage>
        <taxon>Bacteria</taxon>
        <taxon>Bacillati</taxon>
        <taxon>Bacillota</taxon>
        <taxon>Bacilli</taxon>
        <taxon>Bacillales</taxon>
        <taxon>Alicyclobacillaceae</taxon>
        <taxon>Tumebacillus</taxon>
    </lineage>
</organism>
<evidence type="ECO:0000313" key="1">
    <source>
        <dbReference type="EMBL" id="MBL0388237.1"/>
    </source>
</evidence>
<dbReference type="RefSeq" id="WP_201637002.1">
    <property type="nucleotide sequence ID" value="NZ_JAEQNB010000005.1"/>
</dbReference>
<reference evidence="1 2" key="1">
    <citation type="submission" date="2021-01" db="EMBL/GenBank/DDBJ databases">
        <title>Tumebacillus sp. strain ITR2 16S ribosomal RNA gene Genome sequencing and assembly.</title>
        <authorList>
            <person name="Kang M."/>
        </authorList>
    </citation>
    <scope>NUCLEOTIDE SEQUENCE [LARGE SCALE GENOMIC DNA]</scope>
    <source>
        <strain evidence="1 2">ITR2</strain>
    </source>
</reference>
<keyword evidence="2" id="KW-1185">Reference proteome</keyword>
<gene>
    <name evidence="1" type="ORF">JJB07_16610</name>
</gene>
<dbReference type="Proteomes" id="UP000602284">
    <property type="component" value="Unassembled WGS sequence"/>
</dbReference>
<dbReference type="EMBL" id="JAEQNB010000005">
    <property type="protein sequence ID" value="MBL0388237.1"/>
    <property type="molecule type" value="Genomic_DNA"/>
</dbReference>
<sequence length="103" mass="11435">MQINNRIFDLEIQRHKLGESDESFIDFLIGGSSGFEGYNRQYRLLLTGGADTLQPLKVLHGSSLPCFMCAGGYSCPSLTKRKDEVYSELLAQMEEANLVNAGE</sequence>
<protein>
    <submittedName>
        <fullName evidence="1">Uncharacterized protein</fullName>
    </submittedName>
</protein>
<proteinExistence type="predicted"/>
<evidence type="ECO:0000313" key="2">
    <source>
        <dbReference type="Proteomes" id="UP000602284"/>
    </source>
</evidence>
<accession>A0ABS1JD79</accession>
<comment type="caution">
    <text evidence="1">The sequence shown here is derived from an EMBL/GenBank/DDBJ whole genome shotgun (WGS) entry which is preliminary data.</text>
</comment>